<dbReference type="OMA" id="FNRICSS"/>
<reference evidence="1" key="2">
    <citation type="submission" date="2013-10" db="EMBL/GenBank/DDBJ databases">
        <authorList>
            <person name="Aslett M."/>
        </authorList>
    </citation>
    <scope>NUCLEOTIDE SEQUENCE</scope>
    <source>
        <strain evidence="1">Houghton</strain>
    </source>
</reference>
<accession>U6GYP6</accession>
<proteinExistence type="predicted"/>
<dbReference type="RefSeq" id="XP_013246656.1">
    <property type="nucleotide sequence ID" value="XM_013391202.1"/>
</dbReference>
<keyword evidence="2" id="KW-1185">Reference proteome</keyword>
<evidence type="ECO:0000313" key="2">
    <source>
        <dbReference type="Proteomes" id="UP000018050"/>
    </source>
</evidence>
<dbReference type="EMBL" id="HG673660">
    <property type="protein sequence ID" value="CDI84353.1"/>
    <property type="molecule type" value="Genomic_DNA"/>
</dbReference>
<dbReference type="GeneID" id="25269593"/>
<gene>
    <name evidence="1" type="ORF">EAH_00015230</name>
</gene>
<evidence type="ECO:0000313" key="1">
    <source>
        <dbReference type="EMBL" id="CDI84353.1"/>
    </source>
</evidence>
<organism evidence="1 2">
    <name type="scientific">Eimeria acervulina</name>
    <name type="common">Coccidian parasite</name>
    <dbReference type="NCBI Taxonomy" id="5801"/>
    <lineage>
        <taxon>Eukaryota</taxon>
        <taxon>Sar</taxon>
        <taxon>Alveolata</taxon>
        <taxon>Apicomplexa</taxon>
        <taxon>Conoidasida</taxon>
        <taxon>Coccidia</taxon>
        <taxon>Eucoccidiorida</taxon>
        <taxon>Eimeriorina</taxon>
        <taxon>Eimeriidae</taxon>
        <taxon>Eimeria</taxon>
    </lineage>
</organism>
<sequence length="696" mass="74293">MGDAASRFTSPAPLNPQKLTPKQLQQLLSHFGLNEVRHIFQMVKLSPSKARISLLGFVRAFPGVLQGHAMLLLPTLKEIARQQQTHPHAHGLSFAILSSSSLAPDSGGSVSTSIMGGRCANKNKKQVEALKTANSITLQEVVDCISSCCSGEAPETEVLLTERMLGRIARSFETLSFSAEEYEHVRQSLESIGGLCIDPRLARKASIHRSASGSVSSGSSRRSVTYVSLGCSTRACFSLMQMLQYGYLELIYLLNPNSLIFQDKVARTTSGLSCNQAQERQTKGVTARGVHTSSAWDTVPALTLVFPKELNFTFAVRAMAAAFAEAAAPTSIHAATPTAAAVAAAAVAVTQMGAPLNNTNSNSSAVMRRGASSTELAAQASGAVLHASSGTIGSGGLRNEVFAVLSWIRAALPVLPSLCTLGVAAHLLGDSVFDGQPQPERNDSSLADVQYTSNECFCIVVVCLCRCMHRGAAKRVDRTSFSRLCANCFFYSAPMVAVVKTEEGQVLGAIISTSGLGRNFIYLNTKNKFHPIGLGFGGQVGAFRFWIGDEMKDCYITKSDCTYSPGRMLQTMNEPIPQGSETLDNVAALTTALDGAAAAASSASKPKAEAAVTLPSVEETLSANFLCPIHVKELEIWGTGDASVLEQQRALLKQQDQLRQERRQVDKGRLLDSSFDREFLLGGTFSRAKGPEAPSV</sequence>
<dbReference type="VEuPathDB" id="ToxoDB:EAH_00015230"/>
<dbReference type="AlphaFoldDB" id="U6GYP6"/>
<dbReference type="OrthoDB" id="289228at2759"/>
<reference evidence="1" key="1">
    <citation type="submission" date="2013-10" db="EMBL/GenBank/DDBJ databases">
        <title>Genomic analysis of the causative agents of coccidiosis in chickens.</title>
        <authorList>
            <person name="Reid A.J."/>
            <person name="Blake D."/>
            <person name="Billington K."/>
            <person name="Browne H."/>
            <person name="Dunn M."/>
            <person name="Hung S."/>
            <person name="Kawahara F."/>
            <person name="Miranda-Saavedra D."/>
            <person name="Mourier T."/>
            <person name="Nagra H."/>
            <person name="Otto T.D."/>
            <person name="Rawlings N."/>
            <person name="Sanchez A."/>
            <person name="Sanders M."/>
            <person name="Subramaniam C."/>
            <person name="Tay Y."/>
            <person name="Dear P."/>
            <person name="Doerig C."/>
            <person name="Gruber A."/>
            <person name="Parkinson J."/>
            <person name="Shirley M."/>
            <person name="Wan K.L."/>
            <person name="Berriman M."/>
            <person name="Tomley F."/>
            <person name="Pain A."/>
        </authorList>
    </citation>
    <scope>NUCLEOTIDE SEQUENCE</scope>
    <source>
        <strain evidence="1">Houghton</strain>
    </source>
</reference>
<dbReference type="Proteomes" id="UP000018050">
    <property type="component" value="Unassembled WGS sequence"/>
</dbReference>
<name>U6GYP6_EIMAC</name>
<protein>
    <submittedName>
        <fullName evidence="1">TLD domain-containing protein, putative</fullName>
    </submittedName>
</protein>